<evidence type="ECO:0000313" key="3">
    <source>
        <dbReference type="Proteomes" id="UP000608594"/>
    </source>
</evidence>
<accession>A0A926JAT5</accession>
<comment type="caution">
    <text evidence="2">The sequence shown here is derived from an EMBL/GenBank/DDBJ whole genome shotgun (WGS) entry which is preliminary data.</text>
</comment>
<dbReference type="Gene3D" id="1.10.30.50">
    <property type="match status" value="1"/>
</dbReference>
<dbReference type="InterPro" id="IPR002711">
    <property type="entry name" value="HNH"/>
</dbReference>
<protein>
    <submittedName>
        <fullName evidence="2">HNH endonuclease</fullName>
    </submittedName>
</protein>
<keyword evidence="2" id="KW-0255">Endonuclease</keyword>
<dbReference type="Pfam" id="PF01844">
    <property type="entry name" value="HNH"/>
    <property type="match status" value="1"/>
</dbReference>
<dbReference type="GO" id="GO:0004519">
    <property type="term" value="F:endonuclease activity"/>
    <property type="evidence" value="ECO:0007669"/>
    <property type="project" value="UniProtKB-KW"/>
</dbReference>
<dbReference type="SMART" id="SM00507">
    <property type="entry name" value="HNHc"/>
    <property type="match status" value="1"/>
</dbReference>
<dbReference type="GO" id="GO:0008270">
    <property type="term" value="F:zinc ion binding"/>
    <property type="evidence" value="ECO:0007669"/>
    <property type="project" value="InterPro"/>
</dbReference>
<sequence length="112" mass="12548">MGMKRDDYARHSKRVTSTKRWQVLRQAVLEHDGWACVDCGTKRGRLEIDHVKPVRTHPHLAFAPTNCATRCSSCHTRKTRIECGHPAPIQSPARKAWAKAVAELAAEPKPAT</sequence>
<organism evidence="2 3">
    <name type="scientific">Paracoccus amoyensis</name>
    <dbReference type="NCBI Taxonomy" id="2760093"/>
    <lineage>
        <taxon>Bacteria</taxon>
        <taxon>Pseudomonadati</taxon>
        <taxon>Pseudomonadota</taxon>
        <taxon>Alphaproteobacteria</taxon>
        <taxon>Rhodobacterales</taxon>
        <taxon>Paracoccaceae</taxon>
        <taxon>Paracoccus</taxon>
    </lineage>
</organism>
<dbReference type="InterPro" id="IPR003615">
    <property type="entry name" value="HNH_nuc"/>
</dbReference>
<keyword evidence="2" id="KW-0378">Hydrolase</keyword>
<evidence type="ECO:0000313" key="2">
    <source>
        <dbReference type="EMBL" id="MBC9245155.1"/>
    </source>
</evidence>
<keyword evidence="2" id="KW-0540">Nuclease</keyword>
<dbReference type="Proteomes" id="UP000608594">
    <property type="component" value="Unassembled WGS sequence"/>
</dbReference>
<dbReference type="CDD" id="cd00085">
    <property type="entry name" value="HNHc"/>
    <property type="match status" value="1"/>
</dbReference>
<proteinExistence type="predicted"/>
<keyword evidence="3" id="KW-1185">Reference proteome</keyword>
<dbReference type="RefSeq" id="WP_187791588.1">
    <property type="nucleotide sequence ID" value="NZ_JACOQL010000001.1"/>
</dbReference>
<feature type="domain" description="HNH nuclease" evidence="1">
    <location>
        <begin position="23"/>
        <end position="76"/>
    </location>
</feature>
<gene>
    <name evidence="2" type="ORF">H4P12_00135</name>
</gene>
<dbReference type="AlphaFoldDB" id="A0A926JAT5"/>
<name>A0A926JAT5_9RHOB</name>
<evidence type="ECO:0000259" key="1">
    <source>
        <dbReference type="SMART" id="SM00507"/>
    </source>
</evidence>
<reference evidence="2" key="1">
    <citation type="submission" date="2020-08" db="EMBL/GenBank/DDBJ databases">
        <title>Paracoccus amoyensis sp. nov., isolated from the surface seawater at coast of Xiamen, Fujian.</title>
        <authorList>
            <person name="Lyu L."/>
        </authorList>
    </citation>
    <scope>NUCLEOTIDE SEQUENCE</scope>
    <source>
        <strain evidence="2">11-3</strain>
    </source>
</reference>
<dbReference type="GO" id="GO:0003676">
    <property type="term" value="F:nucleic acid binding"/>
    <property type="evidence" value="ECO:0007669"/>
    <property type="project" value="InterPro"/>
</dbReference>
<dbReference type="EMBL" id="JACOQL010000001">
    <property type="protein sequence ID" value="MBC9245155.1"/>
    <property type="molecule type" value="Genomic_DNA"/>
</dbReference>